<protein>
    <recommendedName>
        <fullName evidence="6">Fe/B12 periplasmic-binding domain-containing protein</fullName>
    </recommendedName>
</protein>
<evidence type="ECO:0000256" key="4">
    <source>
        <dbReference type="ARBA" id="ARBA00022729"/>
    </source>
</evidence>
<organism evidence="7 8">
    <name type="scientific">Nocardia vulneris</name>
    <dbReference type="NCBI Taxonomy" id="1141657"/>
    <lineage>
        <taxon>Bacteria</taxon>
        <taxon>Bacillati</taxon>
        <taxon>Actinomycetota</taxon>
        <taxon>Actinomycetes</taxon>
        <taxon>Mycobacteriales</taxon>
        <taxon>Nocardiaceae</taxon>
        <taxon>Nocardia</taxon>
    </lineage>
</organism>
<evidence type="ECO:0000256" key="1">
    <source>
        <dbReference type="ARBA" id="ARBA00004196"/>
    </source>
</evidence>
<feature type="domain" description="Fe/B12 periplasmic-binding" evidence="6">
    <location>
        <begin position="52"/>
        <end position="309"/>
    </location>
</feature>
<dbReference type="PANTHER" id="PTHR30532:SF1">
    <property type="entry name" value="IRON(3+)-HYDROXAMATE-BINDING PROTEIN FHUD"/>
    <property type="match status" value="1"/>
</dbReference>
<dbReference type="PROSITE" id="PS50983">
    <property type="entry name" value="FE_B12_PBP"/>
    <property type="match status" value="1"/>
</dbReference>
<dbReference type="Proteomes" id="UP000031364">
    <property type="component" value="Unassembled WGS sequence"/>
</dbReference>
<dbReference type="Pfam" id="PF01497">
    <property type="entry name" value="Peripla_BP_2"/>
    <property type="match status" value="1"/>
</dbReference>
<evidence type="ECO:0000313" key="8">
    <source>
        <dbReference type="Proteomes" id="UP000031364"/>
    </source>
</evidence>
<accession>A0ABR4ZKU9</accession>
<dbReference type="InterPro" id="IPR002491">
    <property type="entry name" value="ABC_transptr_periplasmic_BD"/>
</dbReference>
<sequence length="329" mass="34097">MRRRLCVVLLLAAIVPFAACATAVPPGPGPAAETVTVATANGATTVPVTDTGILALDYQTALNLLVLGVVPVHAGKYSYATDPFVAAAYAILEQAGVQLIEPGNVELIAAAAPDLIVGLPRTGSDEIVPKLGAIAPVVLLPELPSLADELDTLGAVTGRREHARAVTRRLDAAERELAQRIRDSEFAGASVSALSACGADSYCRYGNARGFGPILTALGLTRPPSQASKGNQWGYERVSPEKLDEQAAQIIIAFVGSISAGAISPLRNPLLDTSAAVTGEVDFSAWFGVGPLNHLWVLNDLAAILFGTGHIATESDGPALWARLTRDGP</sequence>
<feature type="chain" id="PRO_5046735366" description="Fe/B12 periplasmic-binding domain-containing protein" evidence="5">
    <location>
        <begin position="22"/>
        <end position="329"/>
    </location>
</feature>
<evidence type="ECO:0000256" key="5">
    <source>
        <dbReference type="SAM" id="SignalP"/>
    </source>
</evidence>
<proteinExistence type="inferred from homology"/>
<evidence type="ECO:0000313" key="7">
    <source>
        <dbReference type="EMBL" id="KIA66037.1"/>
    </source>
</evidence>
<keyword evidence="3" id="KW-0813">Transport</keyword>
<evidence type="ECO:0000256" key="2">
    <source>
        <dbReference type="ARBA" id="ARBA00008814"/>
    </source>
</evidence>
<gene>
    <name evidence="7" type="ORF">FG87_04295</name>
</gene>
<name>A0ABR4ZKU9_9NOCA</name>
<keyword evidence="4 5" id="KW-0732">Signal</keyword>
<comment type="similarity">
    <text evidence="2">Belongs to the bacterial solute-binding protein 8 family.</text>
</comment>
<reference evidence="7 8" key="1">
    <citation type="journal article" date="2014" name="Int. J. Syst. Evol. Microbiol.">
        <title>Nocardia vulneris sp. nov., isolated from wounds of human patients in North America.</title>
        <authorList>
            <person name="Lasker B.A."/>
            <person name="Bell M."/>
            <person name="Klenk H.P."/>
            <person name="Sproer C."/>
            <person name="Schumann C."/>
            <person name="Schumann P."/>
            <person name="Brown J.M."/>
        </authorList>
    </citation>
    <scope>NUCLEOTIDE SEQUENCE [LARGE SCALE GENOMIC DNA]</scope>
    <source>
        <strain evidence="7 8">W9851</strain>
    </source>
</reference>
<comment type="subcellular location">
    <subcellularLocation>
        <location evidence="1">Cell envelope</location>
    </subcellularLocation>
</comment>
<dbReference type="InterPro" id="IPR051313">
    <property type="entry name" value="Bact_iron-sidero_bind"/>
</dbReference>
<dbReference type="EMBL" id="JNFP01000004">
    <property type="protein sequence ID" value="KIA66037.1"/>
    <property type="molecule type" value="Genomic_DNA"/>
</dbReference>
<dbReference type="SUPFAM" id="SSF53807">
    <property type="entry name" value="Helical backbone' metal receptor"/>
    <property type="match status" value="1"/>
</dbReference>
<dbReference type="PANTHER" id="PTHR30532">
    <property type="entry name" value="IRON III DICITRATE-BINDING PERIPLASMIC PROTEIN"/>
    <property type="match status" value="1"/>
</dbReference>
<dbReference type="Gene3D" id="3.40.50.1980">
    <property type="entry name" value="Nitrogenase molybdenum iron protein domain"/>
    <property type="match status" value="2"/>
</dbReference>
<evidence type="ECO:0000256" key="3">
    <source>
        <dbReference type="ARBA" id="ARBA00022448"/>
    </source>
</evidence>
<comment type="caution">
    <text evidence="7">The sequence shown here is derived from an EMBL/GenBank/DDBJ whole genome shotgun (WGS) entry which is preliminary data.</text>
</comment>
<feature type="signal peptide" evidence="5">
    <location>
        <begin position="1"/>
        <end position="21"/>
    </location>
</feature>
<evidence type="ECO:0000259" key="6">
    <source>
        <dbReference type="PROSITE" id="PS50983"/>
    </source>
</evidence>
<keyword evidence="8" id="KW-1185">Reference proteome</keyword>